<dbReference type="InterPro" id="IPR001647">
    <property type="entry name" value="HTH_TetR"/>
</dbReference>
<dbReference type="PROSITE" id="PS50977">
    <property type="entry name" value="HTH_TETR_2"/>
    <property type="match status" value="1"/>
</dbReference>
<organism evidence="6 7">
    <name type="scientific">Allokutzneria oryzae</name>
    <dbReference type="NCBI Taxonomy" id="1378989"/>
    <lineage>
        <taxon>Bacteria</taxon>
        <taxon>Bacillati</taxon>
        <taxon>Actinomycetota</taxon>
        <taxon>Actinomycetes</taxon>
        <taxon>Pseudonocardiales</taxon>
        <taxon>Pseudonocardiaceae</taxon>
        <taxon>Allokutzneria</taxon>
    </lineage>
</organism>
<evidence type="ECO:0000256" key="4">
    <source>
        <dbReference type="PROSITE-ProRule" id="PRU00335"/>
    </source>
</evidence>
<comment type="caution">
    <text evidence="6">The sequence shown here is derived from an EMBL/GenBank/DDBJ whole genome shotgun (WGS) entry which is preliminary data.</text>
</comment>
<evidence type="ECO:0000256" key="3">
    <source>
        <dbReference type="ARBA" id="ARBA00023163"/>
    </source>
</evidence>
<evidence type="ECO:0000256" key="2">
    <source>
        <dbReference type="ARBA" id="ARBA00023125"/>
    </source>
</evidence>
<dbReference type="Pfam" id="PF21597">
    <property type="entry name" value="TetR_C_43"/>
    <property type="match status" value="1"/>
</dbReference>
<dbReference type="Proteomes" id="UP001589693">
    <property type="component" value="Unassembled WGS sequence"/>
</dbReference>
<gene>
    <name evidence="6" type="ORF">ACFFQA_08610</name>
</gene>
<dbReference type="PRINTS" id="PR00455">
    <property type="entry name" value="HTHTETR"/>
</dbReference>
<dbReference type="InterPro" id="IPR049445">
    <property type="entry name" value="TetR_SbtR-like_C"/>
</dbReference>
<dbReference type="SUPFAM" id="SSF48498">
    <property type="entry name" value="Tetracyclin repressor-like, C-terminal domain"/>
    <property type="match status" value="1"/>
</dbReference>
<dbReference type="RefSeq" id="WP_377851160.1">
    <property type="nucleotide sequence ID" value="NZ_JBHLZU010000007.1"/>
</dbReference>
<keyword evidence="3" id="KW-0804">Transcription</keyword>
<keyword evidence="7" id="KW-1185">Reference proteome</keyword>
<feature type="domain" description="HTH tetR-type" evidence="5">
    <location>
        <begin position="12"/>
        <end position="71"/>
    </location>
</feature>
<name>A0ABV5ZSY8_9PSEU</name>
<evidence type="ECO:0000259" key="5">
    <source>
        <dbReference type="PROSITE" id="PS50977"/>
    </source>
</evidence>
<proteinExistence type="predicted"/>
<evidence type="ECO:0000313" key="6">
    <source>
        <dbReference type="EMBL" id="MFB9903999.1"/>
    </source>
</evidence>
<sequence length="208" mass="22686">MLDRRAMRADARRNRDQILAAAHALFVAHGLNTPMEEIAKAASVGVGTLYRRFPDREALIHAVAEDTVRRLRDAGRDAWENAPDGWTAFTGYVRRTAEARLCVLQSAADPRLREAIDGDPELSAARLEVIELFDRMVERAQAEGSMRADVGAGDVNLLLSMLIRVPPEVPGDLAEATSGRFLELMLDGLRAASDSPLPGRALATADLM</sequence>
<dbReference type="SUPFAM" id="SSF46689">
    <property type="entry name" value="Homeodomain-like"/>
    <property type="match status" value="1"/>
</dbReference>
<dbReference type="PANTHER" id="PTHR30055:SF234">
    <property type="entry name" value="HTH-TYPE TRANSCRIPTIONAL REGULATOR BETI"/>
    <property type="match status" value="1"/>
</dbReference>
<keyword evidence="2 4" id="KW-0238">DNA-binding</keyword>
<evidence type="ECO:0000313" key="7">
    <source>
        <dbReference type="Proteomes" id="UP001589693"/>
    </source>
</evidence>
<evidence type="ECO:0000256" key="1">
    <source>
        <dbReference type="ARBA" id="ARBA00023015"/>
    </source>
</evidence>
<accession>A0ABV5ZSY8</accession>
<protein>
    <submittedName>
        <fullName evidence="6">TetR/AcrR family transcriptional regulator</fullName>
    </submittedName>
</protein>
<keyword evidence="1" id="KW-0805">Transcription regulation</keyword>
<dbReference type="Pfam" id="PF00440">
    <property type="entry name" value="TetR_N"/>
    <property type="match status" value="1"/>
</dbReference>
<dbReference type="PANTHER" id="PTHR30055">
    <property type="entry name" value="HTH-TYPE TRANSCRIPTIONAL REGULATOR RUTR"/>
    <property type="match status" value="1"/>
</dbReference>
<dbReference type="Gene3D" id="1.10.357.10">
    <property type="entry name" value="Tetracycline Repressor, domain 2"/>
    <property type="match status" value="1"/>
</dbReference>
<dbReference type="InterPro" id="IPR036271">
    <property type="entry name" value="Tet_transcr_reg_TetR-rel_C_sf"/>
</dbReference>
<dbReference type="InterPro" id="IPR009057">
    <property type="entry name" value="Homeodomain-like_sf"/>
</dbReference>
<reference evidence="6 7" key="1">
    <citation type="submission" date="2024-09" db="EMBL/GenBank/DDBJ databases">
        <authorList>
            <person name="Sun Q."/>
            <person name="Mori K."/>
        </authorList>
    </citation>
    <scope>NUCLEOTIDE SEQUENCE [LARGE SCALE GENOMIC DNA]</scope>
    <source>
        <strain evidence="6 7">TBRC 7907</strain>
    </source>
</reference>
<dbReference type="EMBL" id="JBHLZU010000007">
    <property type="protein sequence ID" value="MFB9903999.1"/>
    <property type="molecule type" value="Genomic_DNA"/>
</dbReference>
<feature type="DNA-binding region" description="H-T-H motif" evidence="4">
    <location>
        <begin position="34"/>
        <end position="53"/>
    </location>
</feature>
<dbReference type="InterPro" id="IPR050109">
    <property type="entry name" value="HTH-type_TetR-like_transc_reg"/>
</dbReference>